<name>D2BA27_STRRD</name>
<evidence type="ECO:0008006" key="4">
    <source>
        <dbReference type="Google" id="ProtNLM"/>
    </source>
</evidence>
<proteinExistence type="predicted"/>
<dbReference type="eggNOG" id="ENOG5033IN2">
    <property type="taxonomic scope" value="Bacteria"/>
</dbReference>
<accession>D2BA27</accession>
<reference evidence="2 3" key="1">
    <citation type="journal article" date="2010" name="Stand. Genomic Sci.">
        <title>Complete genome sequence of Streptosporangium roseum type strain (NI 9100).</title>
        <authorList>
            <person name="Nolan M."/>
            <person name="Sikorski J."/>
            <person name="Jando M."/>
            <person name="Lucas S."/>
            <person name="Lapidus A."/>
            <person name="Glavina Del Rio T."/>
            <person name="Chen F."/>
            <person name="Tice H."/>
            <person name="Pitluck S."/>
            <person name="Cheng J.F."/>
            <person name="Chertkov O."/>
            <person name="Sims D."/>
            <person name="Meincke L."/>
            <person name="Brettin T."/>
            <person name="Han C."/>
            <person name="Detter J.C."/>
            <person name="Bruce D."/>
            <person name="Goodwin L."/>
            <person name="Land M."/>
            <person name="Hauser L."/>
            <person name="Chang Y.J."/>
            <person name="Jeffries C.D."/>
            <person name="Ivanova N."/>
            <person name="Mavromatis K."/>
            <person name="Mikhailova N."/>
            <person name="Chen A."/>
            <person name="Palaniappan K."/>
            <person name="Chain P."/>
            <person name="Rohde M."/>
            <person name="Goker M."/>
            <person name="Bristow J."/>
            <person name="Eisen J.A."/>
            <person name="Markowitz V."/>
            <person name="Hugenholtz P."/>
            <person name="Kyrpides N.C."/>
            <person name="Klenk H.P."/>
        </authorList>
    </citation>
    <scope>NUCLEOTIDE SEQUENCE [LARGE SCALE GENOMIC DNA]</scope>
    <source>
        <strain evidence="3">ATCC 12428 / DSM 43021 / JCM 3005 / NI 9100</strain>
    </source>
</reference>
<gene>
    <name evidence="2" type="ordered locus">Sros_3092</name>
</gene>
<protein>
    <recommendedName>
        <fullName evidence="4">Lipoprotein</fullName>
    </recommendedName>
</protein>
<evidence type="ECO:0000256" key="1">
    <source>
        <dbReference type="SAM" id="SignalP"/>
    </source>
</evidence>
<sequence length="251" mass="26896">MRRYAILALTLAAATALSACGGTGGIAAENTGQKQGQAHDVEQIGKLDVSVLRVVHSDFSAYESPEALAADRPIVAAGVIDGWQQGPILESYPNGPLDYRAVLRVRVTEPLKGVKGRESISDGLIYIELDQGGVVSDPSVPAGQWKPRKSIEDFDKALPAGTKILVFPRERPRHEMPVRSPGAPLPPEAKLMVVPPQGLVLEDPQLLQRQSGDATALVGGQERLSVGGEAWFKPKNMGELVTHLKQRGFSE</sequence>
<feature type="chain" id="PRO_5039551056" description="Lipoprotein" evidence="1">
    <location>
        <begin position="20"/>
        <end position="251"/>
    </location>
</feature>
<organism evidence="2 3">
    <name type="scientific">Streptosporangium roseum (strain ATCC 12428 / DSM 43021 / JCM 3005 / KCTC 9067 / NCIMB 10171 / NRRL 2505 / NI 9100)</name>
    <dbReference type="NCBI Taxonomy" id="479432"/>
    <lineage>
        <taxon>Bacteria</taxon>
        <taxon>Bacillati</taxon>
        <taxon>Actinomycetota</taxon>
        <taxon>Actinomycetes</taxon>
        <taxon>Streptosporangiales</taxon>
        <taxon>Streptosporangiaceae</taxon>
        <taxon>Streptosporangium</taxon>
    </lineage>
</organism>
<dbReference type="EMBL" id="CP001814">
    <property type="protein sequence ID" value="ACZ86040.1"/>
    <property type="molecule type" value="Genomic_DNA"/>
</dbReference>
<dbReference type="AlphaFoldDB" id="D2BA27"/>
<dbReference type="PROSITE" id="PS51257">
    <property type="entry name" value="PROKAR_LIPOPROTEIN"/>
    <property type="match status" value="1"/>
</dbReference>
<keyword evidence="1" id="KW-0732">Signal</keyword>
<feature type="signal peptide" evidence="1">
    <location>
        <begin position="1"/>
        <end position="19"/>
    </location>
</feature>
<evidence type="ECO:0000313" key="2">
    <source>
        <dbReference type="EMBL" id="ACZ86040.1"/>
    </source>
</evidence>
<evidence type="ECO:0000313" key="3">
    <source>
        <dbReference type="Proteomes" id="UP000002029"/>
    </source>
</evidence>
<dbReference type="Proteomes" id="UP000002029">
    <property type="component" value="Chromosome"/>
</dbReference>
<dbReference type="HOGENOM" id="CLU_1106638_0_0_11"/>
<dbReference type="KEGG" id="sro:Sros_3092"/>
<keyword evidence="3" id="KW-1185">Reference proteome</keyword>